<dbReference type="EnsemblMetazoa" id="G24192.1">
    <property type="protein sequence ID" value="G24192.1:cds"/>
    <property type="gene ID" value="G24192"/>
</dbReference>
<dbReference type="Gene3D" id="3.30.420.40">
    <property type="match status" value="1"/>
</dbReference>
<dbReference type="Proteomes" id="UP000005408">
    <property type="component" value="Unassembled WGS sequence"/>
</dbReference>
<name>A0A8W8KQQ7_MAGGI</name>
<evidence type="ECO:0000313" key="1">
    <source>
        <dbReference type="EnsemblMetazoa" id="G24192.1:cds"/>
    </source>
</evidence>
<accession>A0A8W8KQQ7</accession>
<sequence>MDVIIAIKLGISHTSNVCMINYNQPKDCKEFNVVFDTKSNTQLQTTSVTTPTVALFDDKGAIQSYGFEAEIQSKKLDNESNHLLFREFIWDLFCSDEKLPENLNAVNGRQMKSIDVMAAVLGYMISHIKTEAVFQGLPLTLKYVLTIPTCACKGSRTFMTEAA</sequence>
<reference evidence="1" key="1">
    <citation type="submission" date="2022-08" db="UniProtKB">
        <authorList>
            <consortium name="EnsemblMetazoa"/>
        </authorList>
    </citation>
    <scope>IDENTIFICATION</scope>
    <source>
        <strain evidence="1">05x7-T-G4-1.051#20</strain>
    </source>
</reference>
<protein>
    <submittedName>
        <fullName evidence="1">Uncharacterized protein</fullName>
    </submittedName>
</protein>
<proteinExistence type="predicted"/>
<evidence type="ECO:0000313" key="2">
    <source>
        <dbReference type="Proteomes" id="UP000005408"/>
    </source>
</evidence>
<dbReference type="AlphaFoldDB" id="A0A8W8KQQ7"/>
<organism evidence="1 2">
    <name type="scientific">Magallana gigas</name>
    <name type="common">Pacific oyster</name>
    <name type="synonym">Crassostrea gigas</name>
    <dbReference type="NCBI Taxonomy" id="29159"/>
    <lineage>
        <taxon>Eukaryota</taxon>
        <taxon>Metazoa</taxon>
        <taxon>Spiralia</taxon>
        <taxon>Lophotrochozoa</taxon>
        <taxon>Mollusca</taxon>
        <taxon>Bivalvia</taxon>
        <taxon>Autobranchia</taxon>
        <taxon>Pteriomorphia</taxon>
        <taxon>Ostreida</taxon>
        <taxon>Ostreoidea</taxon>
        <taxon>Ostreidae</taxon>
        <taxon>Magallana</taxon>
    </lineage>
</organism>
<keyword evidence="2" id="KW-1185">Reference proteome</keyword>